<dbReference type="FunCoup" id="A0A3B3IIF2">
    <property type="interactions" value="502"/>
</dbReference>
<dbReference type="Pfam" id="PF22975">
    <property type="entry name" value="EPS8_2nd"/>
    <property type="match status" value="1"/>
</dbReference>
<evidence type="ECO:0000313" key="6">
    <source>
        <dbReference type="Proteomes" id="UP000001038"/>
    </source>
</evidence>
<dbReference type="Gene3D" id="2.30.30.40">
    <property type="entry name" value="SH3 Domains"/>
    <property type="match status" value="1"/>
</dbReference>
<dbReference type="InterPro" id="IPR041418">
    <property type="entry name" value="SAM_3"/>
</dbReference>
<dbReference type="PROSITE" id="PS50002">
    <property type="entry name" value="SH3"/>
    <property type="match status" value="1"/>
</dbReference>
<dbReference type="STRING" id="8090.ENSORLP00000043865"/>
<feature type="compositionally biased region" description="Basic residues" evidence="3">
    <location>
        <begin position="69"/>
        <end position="81"/>
    </location>
</feature>
<dbReference type="SMART" id="SM00326">
    <property type="entry name" value="SH3"/>
    <property type="match status" value="1"/>
</dbReference>
<organism evidence="5 6">
    <name type="scientific">Oryzias latipes</name>
    <name type="common">Japanese rice fish</name>
    <name type="synonym">Japanese killifish</name>
    <dbReference type="NCBI Taxonomy" id="8090"/>
    <lineage>
        <taxon>Eukaryota</taxon>
        <taxon>Metazoa</taxon>
        <taxon>Chordata</taxon>
        <taxon>Craniata</taxon>
        <taxon>Vertebrata</taxon>
        <taxon>Euteleostomi</taxon>
        <taxon>Actinopterygii</taxon>
        <taxon>Neopterygii</taxon>
        <taxon>Teleostei</taxon>
        <taxon>Neoteleostei</taxon>
        <taxon>Acanthomorphata</taxon>
        <taxon>Ovalentaria</taxon>
        <taxon>Atherinomorphae</taxon>
        <taxon>Beloniformes</taxon>
        <taxon>Adrianichthyidae</taxon>
        <taxon>Oryziinae</taxon>
        <taxon>Oryzias</taxon>
    </lineage>
</organism>
<sequence>MPPPRSHNLQEDMMAQPGLYEQQNGPQIPDEKLEIERSMEIFNHVINDLEIFMGQVTAAVNMPQEEEKKKKKKKSKKKKSQKNALPDNLPSWEEYVSFLQKIKYGFNLLSKLEGVLTPVSAPDYVHIFFQFLDMIVPQYPSDLPPTVVSPMLTEAAIEMLGQVLGREEYRMWRSLGECWFVPRSNWPEKVPPYIPEFYDGWQPPAPPPPLSPQLRHQNGPMSRSNSQRFQPDGPGRIYEEAPYSPRASLRQPEEPMGNGPWNSMPPPSEPPALMQAIYNFNARNNRELSLMKGEMVQVVNKAKQWWLVRNSHGEEGNVPLNILEPASSSRSAEEPPYAQRNSFGPVTLGLNSSSAEVKAWLEYKCFSRITTSSLGVLSGRQLLGMSKEELRAVCPEEGGKVFFQLQGVKSSIALASEQSGMYNGRY</sequence>
<dbReference type="InterPro" id="IPR001452">
    <property type="entry name" value="SH3_domain"/>
</dbReference>
<dbReference type="GeneTree" id="ENSGT00940000158169"/>
<dbReference type="InterPro" id="IPR055093">
    <property type="entry name" value="EPS8_2nd"/>
</dbReference>
<reference evidence="5 6" key="1">
    <citation type="journal article" date="2007" name="Nature">
        <title>The medaka draft genome and insights into vertebrate genome evolution.</title>
        <authorList>
            <person name="Kasahara M."/>
            <person name="Naruse K."/>
            <person name="Sasaki S."/>
            <person name="Nakatani Y."/>
            <person name="Qu W."/>
            <person name="Ahsan B."/>
            <person name="Yamada T."/>
            <person name="Nagayasu Y."/>
            <person name="Doi K."/>
            <person name="Kasai Y."/>
            <person name="Jindo T."/>
            <person name="Kobayashi D."/>
            <person name="Shimada A."/>
            <person name="Toyoda A."/>
            <person name="Kuroki Y."/>
            <person name="Fujiyama A."/>
            <person name="Sasaki T."/>
            <person name="Shimizu A."/>
            <person name="Asakawa S."/>
            <person name="Shimizu N."/>
            <person name="Hashimoto S."/>
            <person name="Yang J."/>
            <person name="Lee Y."/>
            <person name="Matsushima K."/>
            <person name="Sugano S."/>
            <person name="Sakaizumi M."/>
            <person name="Narita T."/>
            <person name="Ohishi K."/>
            <person name="Haga S."/>
            <person name="Ohta F."/>
            <person name="Nomoto H."/>
            <person name="Nogata K."/>
            <person name="Morishita T."/>
            <person name="Endo T."/>
            <person name="Shin-I T."/>
            <person name="Takeda H."/>
            <person name="Morishita S."/>
            <person name="Kohara Y."/>
        </authorList>
    </citation>
    <scope>NUCLEOTIDE SEQUENCE [LARGE SCALE GENOMIC DNA]</scope>
    <source>
        <strain evidence="5 6">Hd-rR</strain>
    </source>
</reference>
<proteinExistence type="predicted"/>
<reference evidence="5" key="2">
    <citation type="submission" date="2025-08" db="UniProtKB">
        <authorList>
            <consortium name="Ensembl"/>
        </authorList>
    </citation>
    <scope>IDENTIFICATION</scope>
    <source>
        <strain evidence="5">Hd-rR</strain>
    </source>
</reference>
<dbReference type="InterPro" id="IPR036028">
    <property type="entry name" value="SH3-like_dom_sf"/>
</dbReference>
<evidence type="ECO:0000256" key="1">
    <source>
        <dbReference type="ARBA" id="ARBA00022443"/>
    </source>
</evidence>
<dbReference type="InterPro" id="IPR013761">
    <property type="entry name" value="SAM/pointed_sf"/>
</dbReference>
<dbReference type="InterPro" id="IPR039801">
    <property type="entry name" value="EPS8-like"/>
</dbReference>
<evidence type="ECO:0000256" key="2">
    <source>
        <dbReference type="PROSITE-ProRule" id="PRU00192"/>
    </source>
</evidence>
<name>A0A3B3IIF2_ORYLA</name>
<dbReference type="PANTHER" id="PTHR12287">
    <property type="entry name" value="EPIDERMAL GROWTH FACTOR RECEPTOR KINASE SUBSTRATE EPS8-RELATED PROTEIN"/>
    <property type="match status" value="1"/>
</dbReference>
<feature type="region of interest" description="Disordered" evidence="3">
    <location>
        <begin position="62"/>
        <end position="85"/>
    </location>
</feature>
<evidence type="ECO:0000259" key="4">
    <source>
        <dbReference type="PROSITE" id="PS50002"/>
    </source>
</evidence>
<keyword evidence="6" id="KW-1185">Reference proteome</keyword>
<dbReference type="Proteomes" id="UP000001038">
    <property type="component" value="Chromosome 7"/>
</dbReference>
<dbReference type="Pfam" id="PF00018">
    <property type="entry name" value="SH3_1"/>
    <property type="match status" value="1"/>
</dbReference>
<dbReference type="InParanoid" id="A0A3B3IIF2"/>
<feature type="region of interest" description="Disordered" evidence="3">
    <location>
        <begin position="1"/>
        <end position="28"/>
    </location>
</feature>
<dbReference type="Gene3D" id="1.10.150.50">
    <property type="entry name" value="Transcription Factor, Ets-1"/>
    <property type="match status" value="1"/>
</dbReference>
<evidence type="ECO:0000313" key="5">
    <source>
        <dbReference type="Ensembl" id="ENSORLP00000043865.1"/>
    </source>
</evidence>
<dbReference type="Ensembl" id="ENSORLT00000045938.1">
    <property type="protein sequence ID" value="ENSORLP00000043865.1"/>
    <property type="gene ID" value="ENSORLG00000028416.1"/>
</dbReference>
<feature type="compositionally biased region" description="Polar residues" evidence="3">
    <location>
        <begin position="214"/>
        <end position="229"/>
    </location>
</feature>
<accession>A0A3B3IIF2</accession>
<gene>
    <name evidence="5" type="primary">eps8l3b</name>
</gene>
<keyword evidence="1 2" id="KW-0728">SH3 domain</keyword>
<dbReference type="PANTHER" id="PTHR12287:SF22">
    <property type="entry name" value="EPIDERMAL GROWTH FACTOR RECEPTOR KINASE SUBSTRATE 8-LIKE PROTEIN 3"/>
    <property type="match status" value="1"/>
</dbReference>
<evidence type="ECO:0000256" key="3">
    <source>
        <dbReference type="SAM" id="MobiDB-lite"/>
    </source>
</evidence>
<dbReference type="SUPFAM" id="SSF50044">
    <property type="entry name" value="SH3-domain"/>
    <property type="match status" value="1"/>
</dbReference>
<reference evidence="5" key="3">
    <citation type="submission" date="2025-09" db="UniProtKB">
        <authorList>
            <consortium name="Ensembl"/>
        </authorList>
    </citation>
    <scope>IDENTIFICATION</scope>
    <source>
        <strain evidence="5">Hd-rR</strain>
    </source>
</reference>
<dbReference type="AlphaFoldDB" id="A0A3B3IIF2"/>
<feature type="domain" description="SH3" evidence="4">
    <location>
        <begin position="269"/>
        <end position="328"/>
    </location>
</feature>
<dbReference type="Pfam" id="PF18016">
    <property type="entry name" value="SAM_3"/>
    <property type="match status" value="1"/>
</dbReference>
<dbReference type="Bgee" id="ENSORLG00000028416">
    <property type="expression patterns" value="Expressed in intestine and 9 other cell types or tissues"/>
</dbReference>
<feature type="region of interest" description="Disordered" evidence="3">
    <location>
        <begin position="205"/>
        <end position="261"/>
    </location>
</feature>
<protein>
    <submittedName>
        <fullName evidence="5">EPS8 signaling adaptor L3b</fullName>
    </submittedName>
</protein>